<comment type="caution">
    <text evidence="4">The sequence shown here is derived from an EMBL/GenBank/DDBJ whole genome shotgun (WGS) entry which is preliminary data.</text>
</comment>
<dbReference type="AlphaFoldDB" id="A0A9W8DZ48"/>
<gene>
    <name evidence="4" type="ORF">IWQ62_005919</name>
</gene>
<evidence type="ECO:0000313" key="5">
    <source>
        <dbReference type="Proteomes" id="UP001150925"/>
    </source>
</evidence>
<proteinExistence type="predicted"/>
<dbReference type="Gene3D" id="2.40.40.10">
    <property type="entry name" value="RlpA-like domain"/>
    <property type="match status" value="1"/>
</dbReference>
<feature type="compositionally biased region" description="Basic and acidic residues" evidence="2">
    <location>
        <begin position="197"/>
        <end position="207"/>
    </location>
</feature>
<dbReference type="InterPro" id="IPR051477">
    <property type="entry name" value="Expansin_CellWall"/>
</dbReference>
<sequence length="430" mass="46876">MAGTIVTFTCTLLAIVALHSDRCMGREIAGGTDRSPLSSVEGNESQLRWDGGSDKYYDFLPPYQQPRYGMFDSKKSPVKENQNPGTTHDSIQRVLAQRDKQDMPTSYSIVLPKSFSRINNVLSEATEEPGLRESTPKMRNTNVQSPIPYALEVKPKAPRVSDSEVRDGPLRKKAKLDPEDSVAQEPKMYNVDVKQTPSEKETLKDLASENPPNPIPMKKVGLAPAAKAPTSAPEVASPEVKPVEDEIVKAEDLPPRSAKPVPAPATAELPVQPQQEVEKKKKKPVVGLDPPPLAPEKQTAIGQDPLPLAPEKQEESKSSPQPTGEGETYHGDITYYAVGGQKGACGIMSSENEYIAAIHQTFFTGANPNEDPICNKKIAIWTPGKNPVIVTIRDKLPEGKRGDIDLPVAVFAELAHVDQGRVPASWKFVN</sequence>
<organism evidence="4 5">
    <name type="scientific">Dispira parvispora</name>
    <dbReference type="NCBI Taxonomy" id="1520584"/>
    <lineage>
        <taxon>Eukaryota</taxon>
        <taxon>Fungi</taxon>
        <taxon>Fungi incertae sedis</taxon>
        <taxon>Zoopagomycota</taxon>
        <taxon>Kickxellomycotina</taxon>
        <taxon>Dimargaritomycetes</taxon>
        <taxon>Dimargaritales</taxon>
        <taxon>Dimargaritaceae</taxon>
        <taxon>Dispira</taxon>
    </lineage>
</organism>
<dbReference type="CDD" id="cd22191">
    <property type="entry name" value="DPBB_RlpA_EXP_N-like"/>
    <property type="match status" value="1"/>
</dbReference>
<keyword evidence="1 3" id="KW-0732">Signal</keyword>
<keyword evidence="5" id="KW-1185">Reference proteome</keyword>
<dbReference type="Proteomes" id="UP001150925">
    <property type="component" value="Unassembled WGS sequence"/>
</dbReference>
<dbReference type="EMBL" id="JANBPY010002777">
    <property type="protein sequence ID" value="KAJ1953747.1"/>
    <property type="molecule type" value="Genomic_DNA"/>
</dbReference>
<evidence type="ECO:0000313" key="4">
    <source>
        <dbReference type="EMBL" id="KAJ1953747.1"/>
    </source>
</evidence>
<dbReference type="PANTHER" id="PTHR31836:SF28">
    <property type="entry name" value="SRCR DOMAIN-CONTAINING PROTEIN-RELATED"/>
    <property type="match status" value="1"/>
</dbReference>
<dbReference type="InterPro" id="IPR036908">
    <property type="entry name" value="RlpA-like_sf"/>
</dbReference>
<feature type="compositionally biased region" description="Basic and acidic residues" evidence="2">
    <location>
        <begin position="154"/>
        <end position="178"/>
    </location>
</feature>
<evidence type="ECO:0000256" key="2">
    <source>
        <dbReference type="SAM" id="MobiDB-lite"/>
    </source>
</evidence>
<reference evidence="4" key="1">
    <citation type="submission" date="2022-07" db="EMBL/GenBank/DDBJ databases">
        <title>Phylogenomic reconstructions and comparative analyses of Kickxellomycotina fungi.</title>
        <authorList>
            <person name="Reynolds N.K."/>
            <person name="Stajich J.E."/>
            <person name="Barry K."/>
            <person name="Grigoriev I.V."/>
            <person name="Crous P."/>
            <person name="Smith M.E."/>
        </authorList>
    </citation>
    <scope>NUCLEOTIDE SEQUENCE</scope>
    <source>
        <strain evidence="4">RSA 1196</strain>
    </source>
</reference>
<dbReference type="OrthoDB" id="406505at2759"/>
<protein>
    <submittedName>
        <fullName evidence="4">Uncharacterized protein</fullName>
    </submittedName>
</protein>
<feature type="compositionally biased region" description="Basic and acidic residues" evidence="2">
    <location>
        <begin position="241"/>
        <end position="254"/>
    </location>
</feature>
<feature type="chain" id="PRO_5040795598" evidence="3">
    <location>
        <begin position="26"/>
        <end position="430"/>
    </location>
</feature>
<feature type="region of interest" description="Disordered" evidence="2">
    <location>
        <begin position="154"/>
        <end position="330"/>
    </location>
</feature>
<dbReference type="SUPFAM" id="SSF50685">
    <property type="entry name" value="Barwin-like endoglucanases"/>
    <property type="match status" value="1"/>
</dbReference>
<feature type="signal peptide" evidence="3">
    <location>
        <begin position="1"/>
        <end position="25"/>
    </location>
</feature>
<evidence type="ECO:0000256" key="3">
    <source>
        <dbReference type="SAM" id="SignalP"/>
    </source>
</evidence>
<evidence type="ECO:0000256" key="1">
    <source>
        <dbReference type="ARBA" id="ARBA00022729"/>
    </source>
</evidence>
<accession>A0A9W8DZ48</accession>
<name>A0A9W8DZ48_9FUNG</name>
<dbReference type="PANTHER" id="PTHR31836">
    <property type="match status" value="1"/>
</dbReference>